<name>A0A0F9PE68_9ZZZZ</name>
<gene>
    <name evidence="1" type="ORF">LCGC14_0837120</name>
</gene>
<accession>A0A0F9PE68</accession>
<organism evidence="1">
    <name type="scientific">marine sediment metagenome</name>
    <dbReference type="NCBI Taxonomy" id="412755"/>
    <lineage>
        <taxon>unclassified sequences</taxon>
        <taxon>metagenomes</taxon>
        <taxon>ecological metagenomes</taxon>
    </lineage>
</organism>
<dbReference type="EMBL" id="LAZR01002432">
    <property type="protein sequence ID" value="KKN30125.1"/>
    <property type="molecule type" value="Genomic_DNA"/>
</dbReference>
<evidence type="ECO:0000313" key="1">
    <source>
        <dbReference type="EMBL" id="KKN30125.1"/>
    </source>
</evidence>
<dbReference type="AlphaFoldDB" id="A0A0F9PE68"/>
<reference evidence="1" key="1">
    <citation type="journal article" date="2015" name="Nature">
        <title>Complex archaea that bridge the gap between prokaryotes and eukaryotes.</title>
        <authorList>
            <person name="Spang A."/>
            <person name="Saw J.H."/>
            <person name="Jorgensen S.L."/>
            <person name="Zaremba-Niedzwiedzka K."/>
            <person name="Martijn J."/>
            <person name="Lind A.E."/>
            <person name="van Eijk R."/>
            <person name="Schleper C."/>
            <person name="Guy L."/>
            <person name="Ettema T.J."/>
        </authorList>
    </citation>
    <scope>NUCLEOTIDE SEQUENCE</scope>
</reference>
<comment type="caution">
    <text evidence="1">The sequence shown here is derived from an EMBL/GenBank/DDBJ whole genome shotgun (WGS) entry which is preliminary data.</text>
</comment>
<proteinExistence type="predicted"/>
<protein>
    <submittedName>
        <fullName evidence="1">Uncharacterized protein</fullName>
    </submittedName>
</protein>
<sequence length="222" mass="26143">MSKAVSYGFSLKGNGSIHDANAYFIKPYIEVAVKKDLNRDQVIKYLINRGFTFLKKLSSHPESRHKWLYRILNYIWKSEMHKIDYKTATLTRVRWLVIAKEALKLARNPKFNHIGKVQAELLKQGLVLRRPAPPRYEGELRHILKKINWSYKQEQNKLLAPILANYLRQKDPQLSVPDIAELFGLDRVKGKKIIANMIYRIFKEYGENIGEIRQFVKHYLGY</sequence>